<accession>A0AAN8ZYG6</accession>
<dbReference type="AlphaFoldDB" id="A0AAN8ZYG6"/>
<organism evidence="1 2">
    <name type="scientific">Halocaridina rubra</name>
    <name type="common">Hawaiian red shrimp</name>
    <dbReference type="NCBI Taxonomy" id="373956"/>
    <lineage>
        <taxon>Eukaryota</taxon>
        <taxon>Metazoa</taxon>
        <taxon>Ecdysozoa</taxon>
        <taxon>Arthropoda</taxon>
        <taxon>Crustacea</taxon>
        <taxon>Multicrustacea</taxon>
        <taxon>Malacostraca</taxon>
        <taxon>Eumalacostraca</taxon>
        <taxon>Eucarida</taxon>
        <taxon>Decapoda</taxon>
        <taxon>Pleocyemata</taxon>
        <taxon>Caridea</taxon>
        <taxon>Atyoidea</taxon>
        <taxon>Atyidae</taxon>
        <taxon>Halocaridina</taxon>
    </lineage>
</organism>
<gene>
    <name evidence="1" type="ORF">SK128_006782</name>
</gene>
<dbReference type="Proteomes" id="UP001381693">
    <property type="component" value="Unassembled WGS sequence"/>
</dbReference>
<name>A0AAN8ZYG6_HALRR</name>
<sequence>MASVPTVAIRVTGPGPLDAQARTCNATICNKTGHYNRCFKKKDKSQDSSLAFLSPHKKHSIYSHMSSGSTNRSPQPISVHLLHDDRTSRIQMLPNTGADVTIIGFCHLKVHMGIQAPLVSFGHCQELAIISPDFPKPILAITHINRCTELSLPAITSPSAARDFFFHEFIDVLVAKADLQPAPLKKMICHPMKIHLDDDTVPVCQSPLPFRVR</sequence>
<keyword evidence="2" id="KW-1185">Reference proteome</keyword>
<evidence type="ECO:0008006" key="3">
    <source>
        <dbReference type="Google" id="ProtNLM"/>
    </source>
</evidence>
<dbReference type="EMBL" id="JAXCGZ010022711">
    <property type="protein sequence ID" value="KAK7026476.1"/>
    <property type="molecule type" value="Genomic_DNA"/>
</dbReference>
<protein>
    <recommendedName>
        <fullName evidence="3">Peptidase A2 domain-containing protein</fullName>
    </recommendedName>
</protein>
<evidence type="ECO:0000313" key="2">
    <source>
        <dbReference type="Proteomes" id="UP001381693"/>
    </source>
</evidence>
<evidence type="ECO:0000313" key="1">
    <source>
        <dbReference type="EMBL" id="KAK7026476.1"/>
    </source>
</evidence>
<proteinExistence type="predicted"/>
<reference evidence="1 2" key="1">
    <citation type="submission" date="2023-11" db="EMBL/GenBank/DDBJ databases">
        <title>Halocaridina rubra genome assembly.</title>
        <authorList>
            <person name="Smith C."/>
        </authorList>
    </citation>
    <scope>NUCLEOTIDE SEQUENCE [LARGE SCALE GENOMIC DNA]</scope>
    <source>
        <strain evidence="1">EP-1</strain>
        <tissue evidence="1">Whole</tissue>
    </source>
</reference>
<comment type="caution">
    <text evidence="1">The sequence shown here is derived from an EMBL/GenBank/DDBJ whole genome shotgun (WGS) entry which is preliminary data.</text>
</comment>